<dbReference type="PROSITE" id="PS50975">
    <property type="entry name" value="ATP_GRASP"/>
    <property type="match status" value="1"/>
</dbReference>
<evidence type="ECO:0000313" key="12">
    <source>
        <dbReference type="Proteomes" id="UP000304951"/>
    </source>
</evidence>
<dbReference type="InterPro" id="IPR005479">
    <property type="entry name" value="CPAse_ATP-bd"/>
</dbReference>
<dbReference type="InterPro" id="IPR005481">
    <property type="entry name" value="BC-like_N"/>
</dbReference>
<reference evidence="11 12" key="1">
    <citation type="submission" date="2018-10" db="EMBL/GenBank/DDBJ databases">
        <title>Fifty Aureobasidium pullulans genomes reveal a recombining polyextremotolerant generalist.</title>
        <authorList>
            <person name="Gostincar C."/>
            <person name="Turk M."/>
            <person name="Zajc J."/>
            <person name="Gunde-Cimerman N."/>
        </authorList>
    </citation>
    <scope>NUCLEOTIDE SEQUENCE [LARGE SCALE GENOMIC DNA]</scope>
    <source>
        <strain evidence="11 12">EXF-11900</strain>
    </source>
</reference>
<organism evidence="11 12">
    <name type="scientific">Aureobasidium pullulans</name>
    <name type="common">Black yeast</name>
    <name type="synonym">Pullularia pullulans</name>
    <dbReference type="NCBI Taxonomy" id="5580"/>
    <lineage>
        <taxon>Eukaryota</taxon>
        <taxon>Fungi</taxon>
        <taxon>Dikarya</taxon>
        <taxon>Ascomycota</taxon>
        <taxon>Pezizomycotina</taxon>
        <taxon>Dothideomycetes</taxon>
        <taxon>Dothideomycetidae</taxon>
        <taxon>Dothideales</taxon>
        <taxon>Saccotheciaceae</taxon>
        <taxon>Aureobasidium</taxon>
    </lineage>
</organism>
<evidence type="ECO:0000259" key="8">
    <source>
        <dbReference type="PROSITE" id="PS50968"/>
    </source>
</evidence>
<dbReference type="Gene3D" id="3.30.470.20">
    <property type="entry name" value="ATP-grasp fold, B domain"/>
    <property type="match status" value="1"/>
</dbReference>
<evidence type="ECO:0000259" key="10">
    <source>
        <dbReference type="PROSITE" id="PS50979"/>
    </source>
</evidence>
<dbReference type="PROSITE" id="PS50968">
    <property type="entry name" value="BIOTINYL_LIPOYL"/>
    <property type="match status" value="1"/>
</dbReference>
<keyword evidence="4 6" id="KW-0067">ATP-binding</keyword>
<dbReference type="InterPro" id="IPR011761">
    <property type="entry name" value="ATP-grasp"/>
</dbReference>
<dbReference type="InterPro" id="IPR011054">
    <property type="entry name" value="Rudment_hybrid_motif"/>
</dbReference>
<evidence type="ECO:0000256" key="6">
    <source>
        <dbReference type="PROSITE-ProRule" id="PRU00409"/>
    </source>
</evidence>
<protein>
    <recommendedName>
        <fullName evidence="13">Biotin carboxylase</fullName>
    </recommendedName>
</protein>
<dbReference type="SUPFAM" id="SSF51246">
    <property type="entry name" value="Rudiment single hybrid motif"/>
    <property type="match status" value="1"/>
</dbReference>
<gene>
    <name evidence="11" type="ORF">D6D28_04704</name>
</gene>
<dbReference type="Proteomes" id="UP000304951">
    <property type="component" value="Unassembled WGS sequence"/>
</dbReference>
<keyword evidence="2" id="KW-0436">Ligase</keyword>
<dbReference type="EMBL" id="QZAF01000168">
    <property type="protein sequence ID" value="THV71066.1"/>
    <property type="molecule type" value="Genomic_DNA"/>
</dbReference>
<dbReference type="Gene3D" id="2.40.50.100">
    <property type="match status" value="1"/>
</dbReference>
<comment type="cofactor">
    <cofactor evidence="1">
        <name>biotin</name>
        <dbReference type="ChEBI" id="CHEBI:57586"/>
    </cofactor>
</comment>
<dbReference type="CDD" id="cd06850">
    <property type="entry name" value="biotinyl_domain"/>
    <property type="match status" value="1"/>
</dbReference>
<dbReference type="Pfam" id="PF00364">
    <property type="entry name" value="Biotin_lipoyl"/>
    <property type="match status" value="1"/>
</dbReference>
<feature type="compositionally biased region" description="Pro residues" evidence="7">
    <location>
        <begin position="782"/>
        <end position="796"/>
    </location>
</feature>
<dbReference type="InterPro" id="IPR011764">
    <property type="entry name" value="Biotin_carboxylation_dom"/>
</dbReference>
<dbReference type="Pfam" id="PF02785">
    <property type="entry name" value="Biotin_carb_C"/>
    <property type="match status" value="1"/>
</dbReference>
<dbReference type="Pfam" id="PF00289">
    <property type="entry name" value="Biotin_carb_N"/>
    <property type="match status" value="1"/>
</dbReference>
<keyword evidence="3 6" id="KW-0547">Nucleotide-binding</keyword>
<evidence type="ECO:0000256" key="7">
    <source>
        <dbReference type="SAM" id="MobiDB-lite"/>
    </source>
</evidence>
<feature type="domain" description="ATP-grasp" evidence="9">
    <location>
        <begin position="136"/>
        <end position="331"/>
    </location>
</feature>
<dbReference type="SMART" id="SM00878">
    <property type="entry name" value="Biotin_carb_C"/>
    <property type="match status" value="1"/>
</dbReference>
<proteinExistence type="predicted"/>
<dbReference type="PROSITE" id="PS50979">
    <property type="entry name" value="BC"/>
    <property type="match status" value="1"/>
</dbReference>
<dbReference type="FunFam" id="3.30.1490.20:FF:000003">
    <property type="entry name" value="acetyl-CoA carboxylase isoform X1"/>
    <property type="match status" value="1"/>
</dbReference>
<evidence type="ECO:0000256" key="3">
    <source>
        <dbReference type="ARBA" id="ARBA00022741"/>
    </source>
</evidence>
<evidence type="ECO:0000256" key="4">
    <source>
        <dbReference type="ARBA" id="ARBA00022840"/>
    </source>
</evidence>
<dbReference type="PANTHER" id="PTHR45007">
    <property type="entry name" value="CARBOXYLASE, PUTATIVE (AFU_ORTHOLOGUE AFUA_5G07570)-RELATED"/>
    <property type="match status" value="1"/>
</dbReference>
<sequence>MPSHRAAADAPSTMSRPPTRQIERLLVANRGEIATRIISCARELDIETFAIYIAGDDSHTLGAAHAIKLDSASSFMNIDELLRIVRDNNIDSAHPGYGFLSESEEFSKRMWEEADAVVIGPGWDILSNTGDKLKAKLLAAKCQVPTTPALDRPTDNVEDIRSFAAKTGFPFMIKAVDGGGGRGIRLVRRLDQLESLFKRALEESPSRQVFAEKAAIDGFRHIEVQIIGDGTGNVTHLWERDCSIQRRYQKIVEFAPSLISDRRLVAQVINAALEMASHIRYFSLGTFEFLVNSISQEFYFLEINPRLQVEHTITESISMSDLVRSQLMLSQGATLDDCGLTSSSLARDPETLPPLHSIQLRVTAENVETNWALSIGKISKFRFPTGNGVRVDTHLVNGHDAIVSTDFDSLIAKLIITGSSWRETVQRAKRALEDTLISGVQTNINMLKAIVTHQDFLDGNCDTQWLENRHEELLHASRQFPTSHQTPAPDLTSALVSSAGNTILRKGDAWTASISSPSDPPSNDVPYHVELTRVLRNDFPGHLSAELLFTTPSQESKPYRITLSSTTASAAAATSRQRRGDPSDSSHVIIPFPGKLVEVLVDEGDVVQQDDVICVVQQMKMELEVRSPRSGNVVWITELEDGEDVAEGMLAAIVTKSKLYKSCRLNGGSSSRGRSNTASRTCSTGYPVAAEAAEEEERAAEDAMLLEAIEDAMLEAIEEAMEDDIIDDDFIEDDIMEDDIMEDDIMEDDIMEDDIMEDDIMEDDIMEDDITAADAEADDPPTAAPPAEPSAPRTPP</sequence>
<dbReference type="PROSITE" id="PS00867">
    <property type="entry name" value="CPSASE_2"/>
    <property type="match status" value="1"/>
</dbReference>
<dbReference type="Pfam" id="PF02786">
    <property type="entry name" value="CPSase_L_D2"/>
    <property type="match status" value="1"/>
</dbReference>
<feature type="compositionally biased region" description="Acidic residues" evidence="7">
    <location>
        <begin position="767"/>
        <end position="779"/>
    </location>
</feature>
<dbReference type="GO" id="GO:0016874">
    <property type="term" value="F:ligase activity"/>
    <property type="evidence" value="ECO:0007669"/>
    <property type="project" value="UniProtKB-KW"/>
</dbReference>
<dbReference type="AlphaFoldDB" id="A0A4S8SK00"/>
<accession>A0A4S8SK00</accession>
<dbReference type="PANTHER" id="PTHR45007:SF1">
    <property type="entry name" value="CARBOXYLASE, PUTATIVE (AFU_ORTHOLOGUE AFUA_5G07570)-RELATED"/>
    <property type="match status" value="1"/>
</dbReference>
<feature type="domain" description="Lipoyl-binding" evidence="8">
    <location>
        <begin position="576"/>
        <end position="657"/>
    </location>
</feature>
<dbReference type="InterPro" id="IPR016185">
    <property type="entry name" value="PreATP-grasp_dom_sf"/>
</dbReference>
<feature type="domain" description="Biotin carboxylation" evidence="10">
    <location>
        <begin position="21"/>
        <end position="471"/>
    </location>
</feature>
<dbReference type="SUPFAM" id="SSF51230">
    <property type="entry name" value="Single hybrid motif"/>
    <property type="match status" value="1"/>
</dbReference>
<dbReference type="InterPro" id="IPR000089">
    <property type="entry name" value="Biotin_lipoyl"/>
</dbReference>
<evidence type="ECO:0008006" key="13">
    <source>
        <dbReference type="Google" id="ProtNLM"/>
    </source>
</evidence>
<dbReference type="SUPFAM" id="SSF52440">
    <property type="entry name" value="PreATP-grasp domain"/>
    <property type="match status" value="1"/>
</dbReference>
<dbReference type="InterPro" id="IPR005482">
    <property type="entry name" value="Biotin_COase_C"/>
</dbReference>
<dbReference type="GO" id="GO:0046872">
    <property type="term" value="F:metal ion binding"/>
    <property type="evidence" value="ECO:0007669"/>
    <property type="project" value="InterPro"/>
</dbReference>
<evidence type="ECO:0000256" key="5">
    <source>
        <dbReference type="ARBA" id="ARBA00023267"/>
    </source>
</evidence>
<name>A0A4S8SK00_AURPU</name>
<evidence type="ECO:0000256" key="1">
    <source>
        <dbReference type="ARBA" id="ARBA00001953"/>
    </source>
</evidence>
<evidence type="ECO:0000256" key="2">
    <source>
        <dbReference type="ARBA" id="ARBA00022598"/>
    </source>
</evidence>
<dbReference type="InterPro" id="IPR011053">
    <property type="entry name" value="Single_hybrid_motif"/>
</dbReference>
<evidence type="ECO:0000313" key="11">
    <source>
        <dbReference type="EMBL" id="THV71066.1"/>
    </source>
</evidence>
<evidence type="ECO:0000259" key="9">
    <source>
        <dbReference type="PROSITE" id="PS50975"/>
    </source>
</evidence>
<dbReference type="SUPFAM" id="SSF56059">
    <property type="entry name" value="Glutathione synthetase ATP-binding domain-like"/>
    <property type="match status" value="1"/>
</dbReference>
<comment type="caution">
    <text evidence="11">The sequence shown here is derived from an EMBL/GenBank/DDBJ whole genome shotgun (WGS) entry which is preliminary data.</text>
</comment>
<dbReference type="GO" id="GO:0005524">
    <property type="term" value="F:ATP binding"/>
    <property type="evidence" value="ECO:0007669"/>
    <property type="project" value="UniProtKB-UniRule"/>
</dbReference>
<feature type="region of interest" description="Disordered" evidence="7">
    <location>
        <begin position="767"/>
        <end position="796"/>
    </location>
</feature>
<keyword evidence="5" id="KW-0092">Biotin</keyword>